<dbReference type="GO" id="GO:0022857">
    <property type="term" value="F:transmembrane transporter activity"/>
    <property type="evidence" value="ECO:0007669"/>
    <property type="project" value="InterPro"/>
</dbReference>
<reference evidence="8 9" key="1">
    <citation type="submission" date="2018-09" db="EMBL/GenBank/DDBJ databases">
        <title>A clostridial neurotoxin that targets Anopheles mosquitoes.</title>
        <authorList>
            <person name="Contreras E."/>
            <person name="Masuyer G."/>
            <person name="Qureshi N."/>
            <person name="Chawla S."/>
            <person name="Lim H.L."/>
            <person name="Chen J."/>
            <person name="Stenmark P."/>
            <person name="Gill S."/>
        </authorList>
    </citation>
    <scope>NUCLEOTIDE SEQUENCE [LARGE SCALE GENOMIC DNA]</scope>
    <source>
        <strain evidence="8 9">Cbm</strain>
    </source>
</reference>
<dbReference type="PANTHER" id="PTHR23520">
    <property type="entry name" value="TRANSPORTER, PUTATIVE (AFU_ORTHOLOGUE AFUA_3G04000)-RELATED"/>
    <property type="match status" value="1"/>
</dbReference>
<feature type="domain" description="Major facilitator superfamily (MFS) profile" evidence="7">
    <location>
        <begin position="18"/>
        <end position="404"/>
    </location>
</feature>
<dbReference type="EMBL" id="CP032452">
    <property type="protein sequence ID" value="QEZ70432.1"/>
    <property type="molecule type" value="Genomic_DNA"/>
</dbReference>
<dbReference type="InterPro" id="IPR005829">
    <property type="entry name" value="Sugar_transporter_CS"/>
</dbReference>
<dbReference type="AlphaFoldDB" id="A0A5P3XJJ4"/>
<keyword evidence="3 6" id="KW-0812">Transmembrane</keyword>
<sequence>MRRGDIMKNGCKIKLSKNIKLFLTINLIASFAMGIFNMFVGIYLKEIGYKEQFVGSVLSINTFSIAIGSIFSAYLIERIGRKKSFNLGFICIAIGSIFIVFFNNSNLILIMAIINGFGMSIKTTAEGMYILENTSEEERVSVFSTNFIMSNIGMMGASFLGGVMSSYLDNYFTSSESIKYIFIITSILSILALIPIFFMKEPEYEKHRNLKECLKGYASILNKKIVSFMVYQFLIGIGAGIIVPFFSVYLKYSMDIGDNIVGTILSISQFGCIIGGMIIPFMSNKFGKVKSVIICQLLSIPFLLSIAFPQGIFIITIAFFMRNGLMNMAMPLIQNLSMEIVHESERTNMSSLIALSSNISRAIGIAIGGFLMETISYTIPYYFTVAFYLIAVILFSYIYKNELKSKKNLQCLNITSNK</sequence>
<feature type="transmembrane region" description="Helical" evidence="6">
    <location>
        <begin position="21"/>
        <end position="44"/>
    </location>
</feature>
<feature type="transmembrane region" description="Helical" evidence="6">
    <location>
        <begin position="180"/>
        <end position="198"/>
    </location>
</feature>
<dbReference type="InterPro" id="IPR020846">
    <property type="entry name" value="MFS_dom"/>
</dbReference>
<feature type="transmembrane region" description="Helical" evidence="6">
    <location>
        <begin position="225"/>
        <end position="248"/>
    </location>
</feature>
<dbReference type="InterPro" id="IPR036259">
    <property type="entry name" value="MFS_trans_sf"/>
</dbReference>
<evidence type="ECO:0000256" key="2">
    <source>
        <dbReference type="ARBA" id="ARBA00022448"/>
    </source>
</evidence>
<protein>
    <submittedName>
        <fullName evidence="8">MFS transporter</fullName>
    </submittedName>
</protein>
<feature type="transmembrane region" description="Helical" evidence="6">
    <location>
        <begin position="56"/>
        <end position="76"/>
    </location>
</feature>
<evidence type="ECO:0000256" key="5">
    <source>
        <dbReference type="ARBA" id="ARBA00023136"/>
    </source>
</evidence>
<evidence type="ECO:0000256" key="1">
    <source>
        <dbReference type="ARBA" id="ARBA00004651"/>
    </source>
</evidence>
<feature type="transmembrane region" description="Helical" evidence="6">
    <location>
        <begin position="293"/>
        <end position="321"/>
    </location>
</feature>
<comment type="subcellular location">
    <subcellularLocation>
        <location evidence="1">Cell membrane</location>
        <topology evidence="1">Multi-pass membrane protein</topology>
    </subcellularLocation>
</comment>
<evidence type="ECO:0000313" key="8">
    <source>
        <dbReference type="EMBL" id="QEZ70432.1"/>
    </source>
</evidence>
<feature type="transmembrane region" description="Helical" evidence="6">
    <location>
        <begin position="143"/>
        <end position="168"/>
    </location>
</feature>
<dbReference type="PROSITE" id="PS00216">
    <property type="entry name" value="SUGAR_TRANSPORT_1"/>
    <property type="match status" value="1"/>
</dbReference>
<evidence type="ECO:0000256" key="4">
    <source>
        <dbReference type="ARBA" id="ARBA00022989"/>
    </source>
</evidence>
<accession>A0A5P3XJJ4</accession>
<keyword evidence="2" id="KW-0813">Transport</keyword>
<feature type="transmembrane region" description="Helical" evidence="6">
    <location>
        <begin position="379"/>
        <end position="399"/>
    </location>
</feature>
<keyword evidence="4 6" id="KW-1133">Transmembrane helix</keyword>
<evidence type="ECO:0000259" key="7">
    <source>
        <dbReference type="PROSITE" id="PS50850"/>
    </source>
</evidence>
<dbReference type="PROSITE" id="PS50850">
    <property type="entry name" value="MFS"/>
    <property type="match status" value="1"/>
</dbReference>
<keyword evidence="5 6" id="KW-0472">Membrane</keyword>
<name>A0A5P3XJJ4_PARBF</name>
<evidence type="ECO:0000256" key="6">
    <source>
        <dbReference type="SAM" id="Phobius"/>
    </source>
</evidence>
<feature type="transmembrane region" description="Helical" evidence="6">
    <location>
        <begin position="85"/>
        <end position="102"/>
    </location>
</feature>
<dbReference type="Pfam" id="PF07690">
    <property type="entry name" value="MFS_1"/>
    <property type="match status" value="2"/>
</dbReference>
<evidence type="ECO:0000256" key="3">
    <source>
        <dbReference type="ARBA" id="ARBA00022692"/>
    </source>
</evidence>
<proteinExistence type="predicted"/>
<evidence type="ECO:0000313" key="9">
    <source>
        <dbReference type="Proteomes" id="UP000326961"/>
    </source>
</evidence>
<dbReference type="GO" id="GO:0005886">
    <property type="term" value="C:plasma membrane"/>
    <property type="evidence" value="ECO:0007669"/>
    <property type="project" value="UniProtKB-SubCell"/>
</dbReference>
<feature type="transmembrane region" description="Helical" evidence="6">
    <location>
        <begin position="260"/>
        <end position="281"/>
    </location>
</feature>
<feature type="transmembrane region" description="Helical" evidence="6">
    <location>
        <begin position="108"/>
        <end position="131"/>
    </location>
</feature>
<dbReference type="Gene3D" id="1.20.1250.20">
    <property type="entry name" value="MFS general substrate transporter like domains"/>
    <property type="match status" value="2"/>
</dbReference>
<gene>
    <name evidence="8" type="ORF">D4A35_16585</name>
</gene>
<organism evidence="8 9">
    <name type="scientific">Paraclostridium bifermentans</name>
    <name type="common">Clostridium bifermentans</name>
    <dbReference type="NCBI Taxonomy" id="1490"/>
    <lineage>
        <taxon>Bacteria</taxon>
        <taxon>Bacillati</taxon>
        <taxon>Bacillota</taxon>
        <taxon>Clostridia</taxon>
        <taxon>Peptostreptococcales</taxon>
        <taxon>Peptostreptococcaceae</taxon>
        <taxon>Paraclostridium</taxon>
    </lineage>
</organism>
<dbReference type="InterPro" id="IPR011701">
    <property type="entry name" value="MFS"/>
</dbReference>
<dbReference type="Proteomes" id="UP000326961">
    <property type="component" value="Chromosome"/>
</dbReference>
<dbReference type="SUPFAM" id="SSF103473">
    <property type="entry name" value="MFS general substrate transporter"/>
    <property type="match status" value="1"/>
</dbReference>
<dbReference type="PANTHER" id="PTHR23520:SF5">
    <property type="entry name" value="TRANSPORTER, PUTATIVE (AFU_ORTHOLOGUE AFUA_3G04000)-RELATED"/>
    <property type="match status" value="1"/>
</dbReference>